<proteinExistence type="predicted"/>
<evidence type="ECO:0000256" key="1">
    <source>
        <dbReference type="SAM" id="MobiDB-lite"/>
    </source>
</evidence>
<evidence type="ECO:0000313" key="2">
    <source>
        <dbReference type="EMBL" id="SHE98674.1"/>
    </source>
</evidence>
<sequence>MNMNPREYLPILSEREPFFDQLDDIEIKHQHYKLLHEEFKFLTNDLFTIMSKNRTLSKCNLVIEKLTELRVWLISVMSNHDEAKMLSQQMLFSLNLTVVSDSDSISTKNAMSARLSLLTQLNRVDSRHQYFQAIHAEFCCFVDDLYIIMKNNNTLLMYKLITEKLAQVRKWLVLVMSNKEQAAASIQPIPEIAKKVVHKSETADSEDSASSDTTEQEQTIDEFLEEFANLMKS</sequence>
<dbReference type="EMBL" id="FQUH01000004">
    <property type="protein sequence ID" value="SHE98674.1"/>
    <property type="molecule type" value="Genomic_DNA"/>
</dbReference>
<evidence type="ECO:0000313" key="3">
    <source>
        <dbReference type="Proteomes" id="UP000184159"/>
    </source>
</evidence>
<feature type="compositionally biased region" description="Acidic residues" evidence="1">
    <location>
        <begin position="203"/>
        <end position="217"/>
    </location>
</feature>
<reference evidence="3" key="1">
    <citation type="submission" date="2016-11" db="EMBL/GenBank/DDBJ databases">
        <authorList>
            <person name="Varghese N."/>
            <person name="Submissions S."/>
        </authorList>
    </citation>
    <scope>NUCLEOTIDE SEQUENCE [LARGE SCALE GENOMIC DNA]</scope>
    <source>
        <strain evidence="3">DSM 21264</strain>
    </source>
</reference>
<gene>
    <name evidence="2" type="ORF">SAMN02745781_01222</name>
</gene>
<accession>A0A1M4XYL1</accession>
<organism evidence="2 3">
    <name type="scientific">Vibrio gazogenes DSM 21264 = NBRC 103151</name>
    <dbReference type="NCBI Taxonomy" id="1123492"/>
    <lineage>
        <taxon>Bacteria</taxon>
        <taxon>Pseudomonadati</taxon>
        <taxon>Pseudomonadota</taxon>
        <taxon>Gammaproteobacteria</taxon>
        <taxon>Vibrionales</taxon>
        <taxon>Vibrionaceae</taxon>
        <taxon>Vibrio</taxon>
    </lineage>
</organism>
<dbReference type="RefSeq" id="WP_072956850.1">
    <property type="nucleotide sequence ID" value="NZ_FQUH01000004.1"/>
</dbReference>
<feature type="region of interest" description="Disordered" evidence="1">
    <location>
        <begin position="197"/>
        <end position="217"/>
    </location>
</feature>
<keyword evidence="3" id="KW-1185">Reference proteome</keyword>
<dbReference type="Proteomes" id="UP000184159">
    <property type="component" value="Unassembled WGS sequence"/>
</dbReference>
<dbReference type="AlphaFoldDB" id="A0A1M4XYL1"/>
<protein>
    <submittedName>
        <fullName evidence="2">Uncharacterized protein</fullName>
    </submittedName>
</protein>
<name>A0A1M4XYL1_VIBGA</name>